<protein>
    <submittedName>
        <fullName evidence="2">Uncharacterized protein</fullName>
    </submittedName>
</protein>
<sequence>MLRKRYTIPADPFHLLAEPYSRAIRIIVRHELGPLFKANHKHDEDQWEAANPHNGSDNGTADCVDGCELQNEPKKRQGDKYPTQNGSSQSGAIRKTSPTTSRFRQGQTFGLRVTVSDKHPHNNMAFLIWFGLVPGT</sequence>
<dbReference type="VEuPathDB" id="FungiDB:SPPG_09167"/>
<dbReference type="RefSeq" id="XP_016608953.1">
    <property type="nucleotide sequence ID" value="XM_016757324.1"/>
</dbReference>
<feature type="compositionally biased region" description="Polar residues" evidence="1">
    <location>
        <begin position="82"/>
        <end position="105"/>
    </location>
</feature>
<proteinExistence type="predicted"/>
<accession>A0A0L0HJ98</accession>
<dbReference type="InParanoid" id="A0A0L0HJ98"/>
<organism evidence="2 3">
    <name type="scientific">Spizellomyces punctatus (strain DAOM BR117)</name>
    <dbReference type="NCBI Taxonomy" id="645134"/>
    <lineage>
        <taxon>Eukaryota</taxon>
        <taxon>Fungi</taxon>
        <taxon>Fungi incertae sedis</taxon>
        <taxon>Chytridiomycota</taxon>
        <taxon>Chytridiomycota incertae sedis</taxon>
        <taxon>Chytridiomycetes</taxon>
        <taxon>Spizellomycetales</taxon>
        <taxon>Spizellomycetaceae</taxon>
        <taxon>Spizellomyces</taxon>
    </lineage>
</organism>
<evidence type="ECO:0000256" key="1">
    <source>
        <dbReference type="SAM" id="MobiDB-lite"/>
    </source>
</evidence>
<name>A0A0L0HJ98_SPIPD</name>
<dbReference type="AlphaFoldDB" id="A0A0L0HJ98"/>
<feature type="region of interest" description="Disordered" evidence="1">
    <location>
        <begin position="43"/>
        <end position="105"/>
    </location>
</feature>
<reference evidence="2 3" key="1">
    <citation type="submission" date="2009-08" db="EMBL/GenBank/DDBJ databases">
        <title>The Genome Sequence of Spizellomyces punctatus strain DAOM BR117.</title>
        <authorList>
            <consortium name="The Broad Institute Genome Sequencing Platform"/>
            <person name="Russ C."/>
            <person name="Cuomo C."/>
            <person name="Shea T."/>
            <person name="Young S.K."/>
            <person name="Zeng Q."/>
            <person name="Koehrsen M."/>
            <person name="Haas B."/>
            <person name="Borodovsky M."/>
            <person name="Guigo R."/>
            <person name="Alvarado L."/>
            <person name="Berlin A."/>
            <person name="Bochicchio J."/>
            <person name="Borenstein D."/>
            <person name="Chapman S."/>
            <person name="Chen Z."/>
            <person name="Engels R."/>
            <person name="Freedman E."/>
            <person name="Gellesch M."/>
            <person name="Goldberg J."/>
            <person name="Griggs A."/>
            <person name="Gujja S."/>
            <person name="Heiman D."/>
            <person name="Hepburn T."/>
            <person name="Howarth C."/>
            <person name="Jen D."/>
            <person name="Larson L."/>
            <person name="Lewis B."/>
            <person name="Mehta T."/>
            <person name="Park D."/>
            <person name="Pearson M."/>
            <person name="Roberts A."/>
            <person name="Saif S."/>
            <person name="Shenoy N."/>
            <person name="Sisk P."/>
            <person name="Stolte C."/>
            <person name="Sykes S."/>
            <person name="Thomson T."/>
            <person name="Walk T."/>
            <person name="White J."/>
            <person name="Yandava C."/>
            <person name="Burger G."/>
            <person name="Gray M.W."/>
            <person name="Holland P.W.H."/>
            <person name="King N."/>
            <person name="Lang F.B.F."/>
            <person name="Roger A.J."/>
            <person name="Ruiz-Trillo I."/>
            <person name="Lander E."/>
            <person name="Nusbaum C."/>
        </authorList>
    </citation>
    <scope>NUCLEOTIDE SEQUENCE [LARGE SCALE GENOMIC DNA]</scope>
    <source>
        <strain evidence="2 3">DAOM BR117</strain>
    </source>
</reference>
<gene>
    <name evidence="2" type="ORF">SPPG_09167</name>
</gene>
<keyword evidence="3" id="KW-1185">Reference proteome</keyword>
<evidence type="ECO:0000313" key="2">
    <source>
        <dbReference type="EMBL" id="KND00914.1"/>
    </source>
</evidence>
<dbReference type="EMBL" id="KQ257455">
    <property type="protein sequence ID" value="KND00914.1"/>
    <property type="molecule type" value="Genomic_DNA"/>
</dbReference>
<evidence type="ECO:0000313" key="3">
    <source>
        <dbReference type="Proteomes" id="UP000053201"/>
    </source>
</evidence>
<dbReference type="GeneID" id="27692292"/>
<dbReference type="Proteomes" id="UP000053201">
    <property type="component" value="Unassembled WGS sequence"/>
</dbReference>